<protein>
    <submittedName>
        <fullName evidence="1">Fluoroquinolone resistance protein</fullName>
    </submittedName>
</protein>
<dbReference type="Pfam" id="PF00805">
    <property type="entry name" value="Pentapeptide"/>
    <property type="match status" value="1"/>
</dbReference>
<dbReference type="NCBIfam" id="NF033086">
    <property type="entry name" value="penta_rpt_Qnr"/>
    <property type="match status" value="1"/>
</dbReference>
<dbReference type="Proteomes" id="UP000192722">
    <property type="component" value="Unassembled WGS sequence"/>
</dbReference>
<comment type="caution">
    <text evidence="1">The sequence shown here is derived from an EMBL/GenBank/DDBJ whole genome shotgun (WGS) entry which is preliminary data.</text>
</comment>
<sequence length="218" mass="24835">MIENKTYSDMRIDDATFCGEKLQNCRFIRCDFTGADLAETAFTDCSFYDESQQLGCRFERAQLRESSFIRCDLTMANFKHIDAIGCEIRESKASGADFRGASFMNMITSRSYFCRAYMTKNNFSYANFQKVVLEKCELWENRWTGANLLGANFSGSDLSGGEFHQIDWATADFTHCDITNSELGDLNIRRVNLEGVKIDIWQQSQLLERIGLIVVGSV</sequence>
<keyword evidence="2" id="KW-1185">Reference proteome</keyword>
<dbReference type="SUPFAM" id="SSF141571">
    <property type="entry name" value="Pentapeptide repeat-like"/>
    <property type="match status" value="1"/>
</dbReference>
<reference evidence="1 2" key="1">
    <citation type="journal article" date="2017" name="Int. J. Syst. Evol. Microbiol.">
        <title>Rouxiella badensis sp. nov. and Rouxiella silvae sp. nov. isolated from peat bog soil in Germany and emendation of the genus description.</title>
        <authorList>
            <person name="Le Fleche-Mateos A."/>
            <person name="Kugler J.H."/>
            <person name="Hansen S.H."/>
            <person name="Syldatk C."/>
            <person name="Hausmann R."/>
            <person name="Lomprez F."/>
            <person name="Vandenbogaert M."/>
            <person name="Manuguerra J.C."/>
            <person name="Grimont P.A."/>
        </authorList>
    </citation>
    <scope>NUCLEOTIDE SEQUENCE [LARGE SCALE GENOMIC DNA]</scope>
    <source>
        <strain evidence="1 2">213</strain>
    </source>
</reference>
<gene>
    <name evidence="1" type="ORF">BS639_04200</name>
</gene>
<dbReference type="InterPro" id="IPR001646">
    <property type="entry name" value="5peptide_repeat"/>
</dbReference>
<dbReference type="Pfam" id="PF13599">
    <property type="entry name" value="Pentapeptide_4"/>
    <property type="match status" value="1"/>
</dbReference>
<accession>A0ABX3U509</accession>
<proteinExistence type="predicted"/>
<dbReference type="EMBL" id="MRWD01000006">
    <property type="protein sequence ID" value="ORJ22593.1"/>
    <property type="molecule type" value="Genomic_DNA"/>
</dbReference>
<dbReference type="PANTHER" id="PTHR14136">
    <property type="entry name" value="BTB_POZ DOMAIN-CONTAINING PROTEIN KCTD9"/>
    <property type="match status" value="1"/>
</dbReference>
<dbReference type="RefSeq" id="WP_055781388.1">
    <property type="nucleotide sequence ID" value="NZ_CBCSCF010000011.1"/>
</dbReference>
<evidence type="ECO:0000313" key="2">
    <source>
        <dbReference type="Proteomes" id="UP000192722"/>
    </source>
</evidence>
<dbReference type="PANTHER" id="PTHR14136:SF17">
    <property type="entry name" value="BTB_POZ DOMAIN-CONTAINING PROTEIN KCTD9"/>
    <property type="match status" value="1"/>
</dbReference>
<dbReference type="InterPro" id="IPR051082">
    <property type="entry name" value="Pentapeptide-BTB/POZ_domain"/>
</dbReference>
<organism evidence="1 2">
    <name type="scientific">Rouxiella silvae</name>
    <dbReference type="NCBI Taxonomy" id="1646373"/>
    <lineage>
        <taxon>Bacteria</taxon>
        <taxon>Pseudomonadati</taxon>
        <taxon>Pseudomonadota</taxon>
        <taxon>Gammaproteobacteria</taxon>
        <taxon>Enterobacterales</taxon>
        <taxon>Yersiniaceae</taxon>
        <taxon>Rouxiella</taxon>
    </lineage>
</organism>
<dbReference type="Gene3D" id="2.160.20.80">
    <property type="entry name" value="E3 ubiquitin-protein ligase SopA"/>
    <property type="match status" value="1"/>
</dbReference>
<evidence type="ECO:0000313" key="1">
    <source>
        <dbReference type="EMBL" id="ORJ22593.1"/>
    </source>
</evidence>
<name>A0ABX3U509_9GAMM</name>